<accession>A0A8H5ECX4</accession>
<dbReference type="GO" id="GO:0005829">
    <property type="term" value="C:cytosol"/>
    <property type="evidence" value="ECO:0007669"/>
    <property type="project" value="TreeGrafter"/>
</dbReference>
<evidence type="ECO:0000256" key="1">
    <source>
        <dbReference type="ARBA" id="ARBA00008842"/>
    </source>
</evidence>
<name>A0A8H5ECX4_FUSOX</name>
<evidence type="ECO:0000313" key="3">
    <source>
        <dbReference type="EMBL" id="KAF5255994.1"/>
    </source>
</evidence>
<comment type="similarity">
    <text evidence="1">Belongs to the OSBP family.</text>
</comment>
<dbReference type="AlphaFoldDB" id="A0A8H5ECX4"/>
<dbReference type="InterPro" id="IPR037239">
    <property type="entry name" value="OSBP_sf"/>
</dbReference>
<dbReference type="InterPro" id="IPR000648">
    <property type="entry name" value="Oxysterol-bd"/>
</dbReference>
<comment type="caution">
    <text evidence="3">The sequence shown here is derived from an EMBL/GenBank/DDBJ whole genome shotgun (WGS) entry which is preliminary data.</text>
</comment>
<gene>
    <name evidence="3" type="ORF">FOXYS1_13555</name>
</gene>
<dbReference type="PANTHER" id="PTHR10972">
    <property type="entry name" value="OXYSTEROL-BINDING PROTEIN-RELATED"/>
    <property type="match status" value="1"/>
</dbReference>
<proteinExistence type="inferred from homology"/>
<dbReference type="PANTHER" id="PTHR10972:SF212">
    <property type="entry name" value="OXYSTEROL-BINDING PROTEIN-LIKE PROTEIN 1"/>
    <property type="match status" value="1"/>
</dbReference>
<organism evidence="3 4">
    <name type="scientific">Fusarium oxysporum</name>
    <name type="common">Fusarium vascular wilt</name>
    <dbReference type="NCBI Taxonomy" id="5507"/>
    <lineage>
        <taxon>Eukaryota</taxon>
        <taxon>Fungi</taxon>
        <taxon>Dikarya</taxon>
        <taxon>Ascomycota</taxon>
        <taxon>Pezizomycotina</taxon>
        <taxon>Sordariomycetes</taxon>
        <taxon>Hypocreomycetidae</taxon>
        <taxon>Hypocreales</taxon>
        <taxon>Nectriaceae</taxon>
        <taxon>Fusarium</taxon>
        <taxon>Fusarium oxysporum species complex</taxon>
    </lineage>
</organism>
<feature type="region of interest" description="Disordered" evidence="2">
    <location>
        <begin position="151"/>
        <end position="175"/>
    </location>
</feature>
<sequence length="175" mass="19174">MSSSTPPPTVDAPDETQSDTSKLRTFLGILKKFIGVSDLAAVRFSLPSQLLEPTPNLEYWTYIDAPNAFVAMGTSDDPLDRMLEVVRFWLTKDLKYAKGRPCKPYNSCLGEFFRCNWETEDNAPKIDTSSLQQTNGTSKGGLSALKVAAKGDKNASNVSLSVPQHGAAKDDKLIR</sequence>
<dbReference type="GO" id="GO:0016020">
    <property type="term" value="C:membrane"/>
    <property type="evidence" value="ECO:0007669"/>
    <property type="project" value="TreeGrafter"/>
</dbReference>
<reference evidence="3" key="1">
    <citation type="submission" date="2020-02" db="EMBL/GenBank/DDBJ databases">
        <title>Identification and distribution of gene clusters putatively required for synthesis of sphingolipid metabolism inhibitors in phylogenetically diverse species of the filamentous fungus Fusarium.</title>
        <authorList>
            <person name="Kim H.-S."/>
            <person name="Busman M."/>
            <person name="Brown D.W."/>
            <person name="Divon H."/>
            <person name="Uhlig S."/>
            <person name="Proctor R.H."/>
        </authorList>
    </citation>
    <scope>NUCLEOTIDE SEQUENCE [LARGE SCALE GENOMIC DNA]</scope>
    <source>
        <strain evidence="3">NRRL 39464</strain>
    </source>
</reference>
<evidence type="ECO:0000256" key="2">
    <source>
        <dbReference type="SAM" id="MobiDB-lite"/>
    </source>
</evidence>
<dbReference type="GO" id="GO:0032934">
    <property type="term" value="F:sterol binding"/>
    <property type="evidence" value="ECO:0007669"/>
    <property type="project" value="TreeGrafter"/>
</dbReference>
<dbReference type="SUPFAM" id="SSF144000">
    <property type="entry name" value="Oxysterol-binding protein-like"/>
    <property type="match status" value="1"/>
</dbReference>
<protein>
    <submittedName>
        <fullName evidence="3">Uncharacterized protein</fullName>
    </submittedName>
</protein>
<dbReference type="Pfam" id="PF01237">
    <property type="entry name" value="Oxysterol_BP"/>
    <property type="match status" value="1"/>
</dbReference>
<dbReference type="EMBL" id="JAAFOW010002861">
    <property type="protein sequence ID" value="KAF5255994.1"/>
    <property type="molecule type" value="Genomic_DNA"/>
</dbReference>
<feature type="non-terminal residue" evidence="3">
    <location>
        <position position="1"/>
    </location>
</feature>
<dbReference type="Proteomes" id="UP000558688">
    <property type="component" value="Unassembled WGS sequence"/>
</dbReference>
<evidence type="ECO:0000313" key="4">
    <source>
        <dbReference type="Proteomes" id="UP000558688"/>
    </source>
</evidence>